<accession>A0ABD3ML52</accession>
<protein>
    <submittedName>
        <fullName evidence="1">Uncharacterized protein</fullName>
    </submittedName>
</protein>
<comment type="caution">
    <text evidence="1">The sequence shown here is derived from an EMBL/GenBank/DDBJ whole genome shotgun (WGS) entry which is preliminary data.</text>
</comment>
<name>A0ABD3ML52_9STRA</name>
<gene>
    <name evidence="1" type="ORF">ACHAWU_006202</name>
</gene>
<sequence>MNCSRTIQSFSMELTAVPVSTKIYDGGAHDSKSNTFMFHPCNDNFDAFSYYSSQEYRRNASLFGRDDQAIRQSDIEHVDETLRRRRRATTSCETRIHNRAPSYRRTTRISYEVHPSLIIAV</sequence>
<dbReference type="EMBL" id="JALLBG020000101">
    <property type="protein sequence ID" value="KAL3764785.1"/>
    <property type="molecule type" value="Genomic_DNA"/>
</dbReference>
<organism evidence="1 2">
    <name type="scientific">Discostella pseudostelligera</name>
    <dbReference type="NCBI Taxonomy" id="259834"/>
    <lineage>
        <taxon>Eukaryota</taxon>
        <taxon>Sar</taxon>
        <taxon>Stramenopiles</taxon>
        <taxon>Ochrophyta</taxon>
        <taxon>Bacillariophyta</taxon>
        <taxon>Coscinodiscophyceae</taxon>
        <taxon>Thalassiosirophycidae</taxon>
        <taxon>Stephanodiscales</taxon>
        <taxon>Stephanodiscaceae</taxon>
        <taxon>Discostella</taxon>
    </lineage>
</organism>
<keyword evidence="2" id="KW-1185">Reference proteome</keyword>
<dbReference type="Proteomes" id="UP001530293">
    <property type="component" value="Unassembled WGS sequence"/>
</dbReference>
<evidence type="ECO:0000313" key="2">
    <source>
        <dbReference type="Proteomes" id="UP001530293"/>
    </source>
</evidence>
<dbReference type="AlphaFoldDB" id="A0ABD3ML52"/>
<proteinExistence type="predicted"/>
<reference evidence="1 2" key="1">
    <citation type="submission" date="2024-10" db="EMBL/GenBank/DDBJ databases">
        <title>Updated reference genomes for cyclostephanoid diatoms.</title>
        <authorList>
            <person name="Roberts W.R."/>
            <person name="Alverson A.J."/>
        </authorList>
    </citation>
    <scope>NUCLEOTIDE SEQUENCE [LARGE SCALE GENOMIC DNA]</scope>
    <source>
        <strain evidence="1 2">AJA232-27</strain>
    </source>
</reference>
<evidence type="ECO:0000313" key="1">
    <source>
        <dbReference type="EMBL" id="KAL3764785.1"/>
    </source>
</evidence>